<proteinExistence type="predicted"/>
<sequence>MVNDLCGTFCLSMQFMIFMDLVGTLALPAAIVFTLYVIIIATFTRPVPWLPLSLLAVILGLPAVLIGLTSRKLVYIGWMLIYLCSLPIWNFVLPTYAYWHFDDFSWGQTRMVQGEDKDKGHGGADGEFDSSQIVMKRWCDFEAEKRRKTQVILGSVPSLAALAQSTSELPPLSARQSRLSRPASASSSAREGSPRLMARESADRIGQAAALHQAANDLDDADAQAAAGSIERLGYLTPNIIPMLASRASYAPSLSSPLGGYTMPLSPDASYSYSSYEPLNVPQVPQIPQQYASPRSQSSKDEMTDSEKS</sequence>
<dbReference type="Proteomes" id="UP001140096">
    <property type="component" value="Unassembled WGS sequence"/>
</dbReference>
<protein>
    <submittedName>
        <fullName evidence="1">Uncharacterized protein</fullName>
    </submittedName>
</protein>
<gene>
    <name evidence="1" type="ORF">H4S07_006835</name>
</gene>
<name>A0ACC1KSA6_9FUNG</name>
<accession>A0ACC1KSA6</accession>
<organism evidence="1 2">
    <name type="scientific">Coemansia furcata</name>
    <dbReference type="NCBI Taxonomy" id="417177"/>
    <lineage>
        <taxon>Eukaryota</taxon>
        <taxon>Fungi</taxon>
        <taxon>Fungi incertae sedis</taxon>
        <taxon>Zoopagomycota</taxon>
        <taxon>Kickxellomycotina</taxon>
        <taxon>Kickxellomycetes</taxon>
        <taxon>Kickxellales</taxon>
        <taxon>Kickxellaceae</taxon>
        <taxon>Coemansia</taxon>
    </lineage>
</organism>
<dbReference type="EMBL" id="JANBUP010004391">
    <property type="protein sequence ID" value="KAJ2794158.1"/>
    <property type="molecule type" value="Genomic_DNA"/>
</dbReference>
<evidence type="ECO:0000313" key="1">
    <source>
        <dbReference type="EMBL" id="KAJ2794158.1"/>
    </source>
</evidence>
<keyword evidence="2" id="KW-1185">Reference proteome</keyword>
<evidence type="ECO:0000313" key="2">
    <source>
        <dbReference type="Proteomes" id="UP001140096"/>
    </source>
</evidence>
<reference evidence="1" key="1">
    <citation type="submission" date="2022-07" db="EMBL/GenBank/DDBJ databases">
        <title>Phylogenomic reconstructions and comparative analyses of Kickxellomycotina fungi.</title>
        <authorList>
            <person name="Reynolds N.K."/>
            <person name="Stajich J.E."/>
            <person name="Barry K."/>
            <person name="Grigoriev I.V."/>
            <person name="Crous P."/>
            <person name="Smith M.E."/>
        </authorList>
    </citation>
    <scope>NUCLEOTIDE SEQUENCE</scope>
    <source>
        <strain evidence="1">CBS 102833</strain>
    </source>
</reference>
<comment type="caution">
    <text evidence="1">The sequence shown here is derived from an EMBL/GenBank/DDBJ whole genome shotgun (WGS) entry which is preliminary data.</text>
</comment>